<proteinExistence type="predicted"/>
<protein>
    <submittedName>
        <fullName evidence="2">Uncharacterized protein</fullName>
    </submittedName>
</protein>
<evidence type="ECO:0000313" key="2">
    <source>
        <dbReference type="EMBL" id="MFK0524783.1"/>
    </source>
</evidence>
<accession>A0ABW8HZV2</accession>
<sequence length="149" mass="17468">MSLISLEEQLRLLDEQIQLGKHDENSDDYKALIDKRRLISNDISGCQKYIRGSQEYLSEKEVELRRTKRESEEGLLNSSTSKSSQEKRAYAKMLAEEIIPRLERDVRSTQIEIQKRTMVLSGVPWQEAIEKCQRMKDGFEEPEEELTLF</sequence>
<name>A0ABW8HZV2_9BACL</name>
<organism evidence="2 3">
    <name type="scientific">Paenibacillus illinoisensis</name>
    <dbReference type="NCBI Taxonomy" id="59845"/>
    <lineage>
        <taxon>Bacteria</taxon>
        <taxon>Bacillati</taxon>
        <taxon>Bacillota</taxon>
        <taxon>Bacilli</taxon>
        <taxon>Bacillales</taxon>
        <taxon>Paenibacillaceae</taxon>
        <taxon>Paenibacillus</taxon>
    </lineage>
</organism>
<feature type="region of interest" description="Disordered" evidence="1">
    <location>
        <begin position="61"/>
        <end position="88"/>
    </location>
</feature>
<evidence type="ECO:0000256" key="1">
    <source>
        <dbReference type="SAM" id="MobiDB-lite"/>
    </source>
</evidence>
<evidence type="ECO:0000313" key="3">
    <source>
        <dbReference type="Proteomes" id="UP001618531"/>
    </source>
</evidence>
<keyword evidence="3" id="KW-1185">Reference proteome</keyword>
<dbReference type="EMBL" id="JBIYSL010000005">
    <property type="protein sequence ID" value="MFK0524783.1"/>
    <property type="molecule type" value="Genomic_DNA"/>
</dbReference>
<dbReference type="RefSeq" id="WP_402877422.1">
    <property type="nucleotide sequence ID" value="NZ_JBIYSL010000005.1"/>
</dbReference>
<reference evidence="2 3" key="1">
    <citation type="submission" date="2024-11" db="EMBL/GenBank/DDBJ databases">
        <title>Identification and Characterization of a Novel Fosfomycin Bacillithiol Transferase FosB8 in Paenibacillus illinoisensis.</title>
        <authorList>
            <person name="Lu W."/>
        </authorList>
    </citation>
    <scope>NUCLEOTIDE SEQUENCE [LARGE SCALE GENOMIC DNA]</scope>
    <source>
        <strain evidence="2 3">WP77</strain>
    </source>
</reference>
<dbReference type="Proteomes" id="UP001618531">
    <property type="component" value="Unassembled WGS sequence"/>
</dbReference>
<gene>
    <name evidence="2" type="ORF">ACINKY_21520</name>
</gene>
<comment type="caution">
    <text evidence="2">The sequence shown here is derived from an EMBL/GenBank/DDBJ whole genome shotgun (WGS) entry which is preliminary data.</text>
</comment>
<feature type="compositionally biased region" description="Basic and acidic residues" evidence="1">
    <location>
        <begin position="61"/>
        <end position="72"/>
    </location>
</feature>